<sequence length="81" mass="8717">MAHHLTGLGPSILLCSSRSVYQEHDGPLDDDDDDVLTQASLSQVHHIFCAGSKSSNATYLASHPSCTVLPLVTTQIERPTE</sequence>
<comment type="caution">
    <text evidence="1">The sequence shown here is derived from an EMBL/GenBank/DDBJ whole genome shotgun (WGS) entry which is preliminary data.</text>
</comment>
<keyword evidence="2" id="KW-1185">Reference proteome</keyword>
<evidence type="ECO:0000313" key="1">
    <source>
        <dbReference type="EMBL" id="KAF2437612.1"/>
    </source>
</evidence>
<organism evidence="1 2">
    <name type="scientific">Karstenula rhodostoma CBS 690.94</name>
    <dbReference type="NCBI Taxonomy" id="1392251"/>
    <lineage>
        <taxon>Eukaryota</taxon>
        <taxon>Fungi</taxon>
        <taxon>Dikarya</taxon>
        <taxon>Ascomycota</taxon>
        <taxon>Pezizomycotina</taxon>
        <taxon>Dothideomycetes</taxon>
        <taxon>Pleosporomycetidae</taxon>
        <taxon>Pleosporales</taxon>
        <taxon>Massarineae</taxon>
        <taxon>Didymosphaeriaceae</taxon>
        <taxon>Karstenula</taxon>
    </lineage>
</organism>
<name>A0A9P4P5D1_9PLEO</name>
<dbReference type="EMBL" id="MU001515">
    <property type="protein sequence ID" value="KAF2437612.1"/>
    <property type="molecule type" value="Genomic_DNA"/>
</dbReference>
<gene>
    <name evidence="1" type="ORF">P171DRAFT_437671</name>
</gene>
<reference evidence="1" key="1">
    <citation type="journal article" date="2020" name="Stud. Mycol.">
        <title>101 Dothideomycetes genomes: a test case for predicting lifestyles and emergence of pathogens.</title>
        <authorList>
            <person name="Haridas S."/>
            <person name="Albert R."/>
            <person name="Binder M."/>
            <person name="Bloem J."/>
            <person name="Labutti K."/>
            <person name="Salamov A."/>
            <person name="Andreopoulos B."/>
            <person name="Baker S."/>
            <person name="Barry K."/>
            <person name="Bills G."/>
            <person name="Bluhm B."/>
            <person name="Cannon C."/>
            <person name="Castanera R."/>
            <person name="Culley D."/>
            <person name="Daum C."/>
            <person name="Ezra D."/>
            <person name="Gonzalez J."/>
            <person name="Henrissat B."/>
            <person name="Kuo A."/>
            <person name="Liang C."/>
            <person name="Lipzen A."/>
            <person name="Lutzoni F."/>
            <person name="Magnuson J."/>
            <person name="Mondo S."/>
            <person name="Nolan M."/>
            <person name="Ohm R."/>
            <person name="Pangilinan J."/>
            <person name="Park H.-J."/>
            <person name="Ramirez L."/>
            <person name="Alfaro M."/>
            <person name="Sun H."/>
            <person name="Tritt A."/>
            <person name="Yoshinaga Y."/>
            <person name="Zwiers L.-H."/>
            <person name="Turgeon B."/>
            <person name="Goodwin S."/>
            <person name="Spatafora J."/>
            <person name="Crous P."/>
            <person name="Grigoriev I."/>
        </authorList>
    </citation>
    <scope>NUCLEOTIDE SEQUENCE</scope>
    <source>
        <strain evidence="1">CBS 690.94</strain>
    </source>
</reference>
<dbReference type="AlphaFoldDB" id="A0A9P4P5D1"/>
<accession>A0A9P4P5D1</accession>
<proteinExistence type="predicted"/>
<evidence type="ECO:0000313" key="2">
    <source>
        <dbReference type="Proteomes" id="UP000799764"/>
    </source>
</evidence>
<dbReference type="Proteomes" id="UP000799764">
    <property type="component" value="Unassembled WGS sequence"/>
</dbReference>
<protein>
    <submittedName>
        <fullName evidence="1">Uncharacterized protein</fullName>
    </submittedName>
</protein>